<name>A0ABP3ANG8_MYCUL</name>
<accession>A0ABP3ANG8</accession>
<reference evidence="1 2" key="1">
    <citation type="submission" date="2014-01" db="EMBL/GenBank/DDBJ databases">
        <authorList>
            <person name="Dobos K."/>
            <person name="Lenaerts A."/>
            <person name="Ordway D."/>
            <person name="DeGroote M.A."/>
            <person name="Parker T."/>
            <person name="Sizemore C."/>
            <person name="Tallon L.J."/>
            <person name="Sadzewicz L.K."/>
            <person name="Sengamalay N."/>
            <person name="Fraser C.M."/>
            <person name="Hine E."/>
            <person name="Shefchek K.A."/>
            <person name="Das S.P."/>
            <person name="Tettelin H."/>
        </authorList>
    </citation>
    <scope>NUCLEOTIDE SEQUENCE [LARGE SCALE GENOMIC DNA]</scope>
    <source>
        <strain evidence="1 2">Harvey</strain>
    </source>
</reference>
<sequence length="44" mass="4826">MTALAVTAHARRPALATPYVTPRDSQEKAIARIWCDVLASTGWE</sequence>
<evidence type="ECO:0000313" key="2">
    <source>
        <dbReference type="Proteomes" id="UP000020681"/>
    </source>
</evidence>
<organism evidence="1 2">
    <name type="scientific">Mycobacterium ulcerans str. Harvey</name>
    <dbReference type="NCBI Taxonomy" id="1299332"/>
    <lineage>
        <taxon>Bacteria</taxon>
        <taxon>Bacillati</taxon>
        <taxon>Actinomycetota</taxon>
        <taxon>Actinomycetes</taxon>
        <taxon>Mycobacteriales</taxon>
        <taxon>Mycobacteriaceae</taxon>
        <taxon>Mycobacterium</taxon>
        <taxon>Mycobacterium ulcerans group</taxon>
    </lineage>
</organism>
<comment type="caution">
    <text evidence="1">The sequence shown here is derived from an EMBL/GenBank/DDBJ whole genome shotgun (WGS) entry which is preliminary data.</text>
</comment>
<proteinExistence type="predicted"/>
<dbReference type="Proteomes" id="UP000020681">
    <property type="component" value="Unassembled WGS sequence"/>
</dbReference>
<protein>
    <submittedName>
        <fullName evidence="1">Peptide synthetase domain protein</fullName>
    </submittedName>
</protein>
<evidence type="ECO:0000313" key="1">
    <source>
        <dbReference type="EMBL" id="EUA91722.1"/>
    </source>
</evidence>
<keyword evidence="2" id="KW-1185">Reference proteome</keyword>
<dbReference type="EMBL" id="JAOL01000086">
    <property type="protein sequence ID" value="EUA91722.1"/>
    <property type="molecule type" value="Genomic_DNA"/>
</dbReference>
<gene>
    <name evidence="1" type="ORF">I551_1863</name>
</gene>